<keyword evidence="5 7" id="KW-0175">Coiled coil</keyword>
<reference evidence="9" key="1">
    <citation type="journal article" date="2011" name="Genome Res.">
        <title>Deep small RNA sequencing from the nematode Ascaris reveals conservation, functional diversification, and novel developmental profiles.</title>
        <authorList>
            <person name="Wang J."/>
            <person name="Czech B."/>
            <person name="Crunk A."/>
            <person name="Wallace A."/>
            <person name="Mitreva M."/>
            <person name="Hannon G.J."/>
            <person name="Davis R.E."/>
        </authorList>
    </citation>
    <scope>NUCLEOTIDE SEQUENCE</scope>
</reference>
<dbReference type="PANTHER" id="PTHR18867">
    <property type="entry name" value="RAD50"/>
    <property type="match status" value="1"/>
</dbReference>
<dbReference type="EMBL" id="JI164946">
    <property type="protein sequence ID" value="ADY40679.1"/>
    <property type="molecule type" value="mRNA"/>
</dbReference>
<keyword evidence="2" id="KW-0547">Nucleotide-binding</keyword>
<dbReference type="GO" id="GO:0051880">
    <property type="term" value="F:G-quadruplex DNA binding"/>
    <property type="evidence" value="ECO:0007669"/>
    <property type="project" value="TreeGrafter"/>
</dbReference>
<dbReference type="AlphaFoldDB" id="F1KS25"/>
<evidence type="ECO:0000256" key="6">
    <source>
        <dbReference type="PROSITE-ProRule" id="PRU00471"/>
    </source>
</evidence>
<evidence type="ECO:0000256" key="5">
    <source>
        <dbReference type="ARBA" id="ARBA00023054"/>
    </source>
</evidence>
<dbReference type="PROSITE" id="PS51131">
    <property type="entry name" value="ZN_HOOK"/>
    <property type="match status" value="1"/>
</dbReference>
<dbReference type="GO" id="GO:0000794">
    <property type="term" value="C:condensed nuclear chromosome"/>
    <property type="evidence" value="ECO:0007669"/>
    <property type="project" value="TreeGrafter"/>
</dbReference>
<dbReference type="PANTHER" id="PTHR18867:SF12">
    <property type="entry name" value="DNA REPAIR PROTEIN RAD50"/>
    <property type="match status" value="1"/>
</dbReference>
<feature type="coiled-coil region" evidence="7">
    <location>
        <begin position="284"/>
        <end position="352"/>
    </location>
</feature>
<accession>F1KS25</accession>
<dbReference type="GO" id="GO:0030870">
    <property type="term" value="C:Mre11 complex"/>
    <property type="evidence" value="ECO:0007669"/>
    <property type="project" value="TreeGrafter"/>
</dbReference>
<feature type="coiled-coil region" evidence="7">
    <location>
        <begin position="585"/>
        <end position="621"/>
    </location>
</feature>
<keyword evidence="3 6" id="KW-0862">Zinc</keyword>
<dbReference type="Gene3D" id="3.40.50.300">
    <property type="entry name" value="P-loop containing nucleotide triphosphate hydrolases"/>
    <property type="match status" value="1"/>
</dbReference>
<dbReference type="GO" id="GO:0043047">
    <property type="term" value="F:single-stranded telomeric DNA binding"/>
    <property type="evidence" value="ECO:0007669"/>
    <property type="project" value="TreeGrafter"/>
</dbReference>
<feature type="binding site" evidence="6">
    <location>
        <position position="270"/>
    </location>
    <ligand>
        <name>Zn(2+)</name>
        <dbReference type="ChEBI" id="CHEBI:29105"/>
    </ligand>
</feature>
<dbReference type="GO" id="GO:0070192">
    <property type="term" value="P:chromosome organization involved in meiotic cell cycle"/>
    <property type="evidence" value="ECO:0007669"/>
    <property type="project" value="TreeGrafter"/>
</dbReference>
<name>F1KS25_ASCSU</name>
<protein>
    <submittedName>
        <fullName evidence="9">DNA repair protein rad-50</fullName>
    </submittedName>
</protein>
<dbReference type="GO" id="GO:0003691">
    <property type="term" value="F:double-stranded telomeric DNA binding"/>
    <property type="evidence" value="ECO:0007669"/>
    <property type="project" value="TreeGrafter"/>
</dbReference>
<dbReference type="InterPro" id="IPR013134">
    <property type="entry name" value="Zn_hook_RAD50"/>
</dbReference>
<dbReference type="GO" id="GO:0000722">
    <property type="term" value="P:telomere maintenance via recombination"/>
    <property type="evidence" value="ECO:0007669"/>
    <property type="project" value="TreeGrafter"/>
</dbReference>
<dbReference type="Gene3D" id="1.10.287.1490">
    <property type="match status" value="1"/>
</dbReference>
<evidence type="ECO:0000256" key="3">
    <source>
        <dbReference type="ARBA" id="ARBA00022833"/>
    </source>
</evidence>
<dbReference type="SUPFAM" id="SSF52540">
    <property type="entry name" value="P-loop containing nucleoside triphosphate hydrolases"/>
    <property type="match status" value="1"/>
</dbReference>
<proteinExistence type="evidence at transcript level"/>
<feature type="domain" description="Zinc-hook" evidence="8">
    <location>
        <begin position="223"/>
        <end position="320"/>
    </location>
</feature>
<dbReference type="GO" id="GO:0007004">
    <property type="term" value="P:telomere maintenance via telomerase"/>
    <property type="evidence" value="ECO:0007669"/>
    <property type="project" value="TreeGrafter"/>
</dbReference>
<sequence>MRNYEESMRSCQKGIDVASVELARIRSELGMKDAECTRLAEAIRNMNAELGETTSSQQEMEKIEEEIRNLEEDHNRLDKDVRGTGKVEKLKEERDEIALKISRLQAECRERQNEEDVEGELKRAVDEERKLEEELKELAMRHVDALKEIFGDDSVSYPLGERLALFVRKLDRTATAAEEEYQEREKKQIAAQNRLEQISRDIEQITQQIATHKRNISKVISAGEDAENKLAEVSTLLTKTRNDLGQLDGCRYLYEKWEEEVRKTNCCPLCDRKYGSTQEASQLATKVNRKRAELPDEIERLQRRVREYEETQNELMEVVPYVKIVKRLSQDKEELESDFKVAEKKLHTIGEEVINARNDREKTLKKKEAFRSVQADASLMDKTWNTLSEKQREIKRLKAEVDVCDGVERRSLAELRAELEQYQHNYNDLIASIDEAQASISERNNLIEKLNVLRERRVELMEKSRQHDRLIESLKEKQNNLDERRINLKELNTKLPIVEAELQAKLAERETTQTKGKGEESRLVEIRRAIDAVRAQIGSIEKRMEGSKGDVTELKMKEGRLSELKSKIVVVDEKIRSLNGDFDNVNTKQERKRRLDEQLKKLELAARIKSLNENLEQLRWDGKPVVELLKEEQRLQRACNETSLEMERTRGEMGQQKKRITEMKEKLNSRDFLKSEEDFKKEVITKCVTEKVIEDLEIYIRAMDESIVEFHAKKMEEINEVLASLWEKVYRGCDVEKVQIKSESVDETERRKSYNYRVVMFMDGKEIDMPGRCSAGQKMLASILIRIALSDVFCDKCSIIALDEPTTNLDVLKVENLGDMLAEVIEERSVSSQKAFQLIVITHDYRFVEHLRQLCRPEWVYSLTKDTDGLSRIKRHRNILETVVRED</sequence>
<organism evidence="9">
    <name type="scientific">Ascaris suum</name>
    <name type="common">Pig roundworm</name>
    <name type="synonym">Ascaris lumbricoides</name>
    <dbReference type="NCBI Taxonomy" id="6253"/>
    <lineage>
        <taxon>Eukaryota</taxon>
        <taxon>Metazoa</taxon>
        <taxon>Ecdysozoa</taxon>
        <taxon>Nematoda</taxon>
        <taxon>Chromadorea</taxon>
        <taxon>Rhabditida</taxon>
        <taxon>Spirurina</taxon>
        <taxon>Ascaridomorpha</taxon>
        <taxon>Ascaridoidea</taxon>
        <taxon>Ascarididae</taxon>
        <taxon>Ascaris</taxon>
    </lineage>
</organism>
<evidence type="ECO:0000313" key="9">
    <source>
        <dbReference type="EMBL" id="ADY40679.1"/>
    </source>
</evidence>
<dbReference type="GO" id="GO:0046872">
    <property type="term" value="F:metal ion binding"/>
    <property type="evidence" value="ECO:0007669"/>
    <property type="project" value="UniProtKB-UniRule"/>
</dbReference>
<dbReference type="GO" id="GO:0005524">
    <property type="term" value="F:ATP binding"/>
    <property type="evidence" value="ECO:0007669"/>
    <property type="project" value="UniProtKB-KW"/>
</dbReference>
<feature type="coiled-coil region" evidence="7">
    <location>
        <begin position="53"/>
        <end position="215"/>
    </location>
</feature>
<dbReference type="GO" id="GO:0006302">
    <property type="term" value="P:double-strand break repair"/>
    <property type="evidence" value="ECO:0007669"/>
    <property type="project" value="TreeGrafter"/>
</dbReference>
<evidence type="ECO:0000256" key="7">
    <source>
        <dbReference type="SAM" id="Coils"/>
    </source>
</evidence>
<evidence type="ECO:0000256" key="1">
    <source>
        <dbReference type="ARBA" id="ARBA00022723"/>
    </source>
</evidence>
<keyword evidence="1 6" id="KW-0479">Metal-binding</keyword>
<evidence type="ECO:0000256" key="2">
    <source>
        <dbReference type="ARBA" id="ARBA00022741"/>
    </source>
</evidence>
<evidence type="ECO:0000256" key="4">
    <source>
        <dbReference type="ARBA" id="ARBA00022840"/>
    </source>
</evidence>
<keyword evidence="4" id="KW-0067">ATP-binding</keyword>
<feature type="coiled-coil region" evidence="7">
    <location>
        <begin position="412"/>
        <end position="508"/>
    </location>
</feature>
<feature type="binding site" evidence="6">
    <location>
        <position position="267"/>
    </location>
    <ligand>
        <name>Zn(2+)</name>
        <dbReference type="ChEBI" id="CHEBI:29105"/>
    </ligand>
</feature>
<dbReference type="InterPro" id="IPR027417">
    <property type="entry name" value="P-loop_NTPase"/>
</dbReference>
<evidence type="ECO:0000259" key="8">
    <source>
        <dbReference type="PROSITE" id="PS51131"/>
    </source>
</evidence>